<dbReference type="InterPro" id="IPR001789">
    <property type="entry name" value="Sig_transdc_resp-reg_receiver"/>
</dbReference>
<evidence type="ECO:0000256" key="8">
    <source>
        <dbReference type="ARBA" id="ARBA00055745"/>
    </source>
</evidence>
<dbReference type="SMART" id="SM00086">
    <property type="entry name" value="PAC"/>
    <property type="match status" value="3"/>
</dbReference>
<dbReference type="Pfam" id="PF00072">
    <property type="entry name" value="Response_reg"/>
    <property type="match status" value="1"/>
</dbReference>
<dbReference type="InterPro" id="IPR029016">
    <property type="entry name" value="GAF-like_dom_sf"/>
</dbReference>
<evidence type="ECO:0000313" key="16">
    <source>
        <dbReference type="EMBL" id="QDL11077.1"/>
    </source>
</evidence>
<evidence type="ECO:0000259" key="14">
    <source>
        <dbReference type="PROSITE" id="PS50112"/>
    </source>
</evidence>
<feature type="domain" description="PAC" evidence="15">
    <location>
        <begin position="637"/>
        <end position="689"/>
    </location>
</feature>
<evidence type="ECO:0000256" key="5">
    <source>
        <dbReference type="ARBA" id="ARBA00022679"/>
    </source>
</evidence>
<dbReference type="Gene3D" id="3.40.50.2300">
    <property type="match status" value="1"/>
</dbReference>
<dbReference type="Proteomes" id="UP000503129">
    <property type="component" value="Chromosome"/>
</dbReference>
<evidence type="ECO:0000256" key="4">
    <source>
        <dbReference type="ARBA" id="ARBA00022553"/>
    </source>
</evidence>
<dbReference type="InterPro" id="IPR003018">
    <property type="entry name" value="GAF"/>
</dbReference>
<feature type="domain" description="Response regulatory" evidence="13">
    <location>
        <begin position="4"/>
        <end position="120"/>
    </location>
</feature>
<dbReference type="InterPro" id="IPR052162">
    <property type="entry name" value="Sensor_kinase/Photoreceptor"/>
</dbReference>
<dbReference type="SUPFAM" id="SSF52172">
    <property type="entry name" value="CheY-like"/>
    <property type="match status" value="1"/>
</dbReference>
<feature type="domain" description="PAC" evidence="15">
    <location>
        <begin position="508"/>
        <end position="560"/>
    </location>
</feature>
<evidence type="ECO:0000259" key="11">
    <source>
        <dbReference type="PROSITE" id="PS50046"/>
    </source>
</evidence>
<dbReference type="PANTHER" id="PTHR43304">
    <property type="entry name" value="PHYTOCHROME-LIKE PROTEIN CPH1"/>
    <property type="match status" value="1"/>
</dbReference>
<feature type="domain" description="Phytochrome chromophore attachment site" evidence="11">
    <location>
        <begin position="709"/>
        <end position="845"/>
    </location>
</feature>
<dbReference type="FunFam" id="3.30.565.10:FF:000006">
    <property type="entry name" value="Sensor histidine kinase WalK"/>
    <property type="match status" value="1"/>
</dbReference>
<dbReference type="Gene3D" id="3.30.450.20">
    <property type="entry name" value="PAS domain"/>
    <property type="match status" value="3"/>
</dbReference>
<dbReference type="PROSITE" id="PS50110">
    <property type="entry name" value="RESPONSE_REGULATORY"/>
    <property type="match status" value="1"/>
</dbReference>
<evidence type="ECO:0000256" key="7">
    <source>
        <dbReference type="ARBA" id="ARBA00023012"/>
    </source>
</evidence>
<dbReference type="SMART" id="SM00091">
    <property type="entry name" value="PAS"/>
    <property type="match status" value="3"/>
</dbReference>
<dbReference type="SMART" id="SM00065">
    <property type="entry name" value="GAF"/>
    <property type="match status" value="2"/>
</dbReference>
<reference evidence="16 17" key="1">
    <citation type="submission" date="2018-06" db="EMBL/GenBank/DDBJ databases">
        <title>Comparative genomics of Brasilonema spp. strains.</title>
        <authorList>
            <person name="Alvarenga D.O."/>
            <person name="Fiore M.F."/>
            <person name="Varani A.M."/>
        </authorList>
    </citation>
    <scope>NUCLEOTIDE SEQUENCE [LARGE SCALE GENOMIC DNA]</scope>
    <source>
        <strain evidence="16 17">CENA114</strain>
    </source>
</reference>
<gene>
    <name evidence="16" type="ORF">DP114_27100</name>
</gene>
<dbReference type="RefSeq" id="WP_171977569.1">
    <property type="nucleotide sequence ID" value="NZ_CAWOXK010000001.1"/>
</dbReference>
<dbReference type="InterPro" id="IPR000014">
    <property type="entry name" value="PAS"/>
</dbReference>
<dbReference type="Gene3D" id="3.30.565.10">
    <property type="entry name" value="Histidine kinase-like ATPase, C-terminal domain"/>
    <property type="match status" value="1"/>
</dbReference>
<dbReference type="InterPro" id="IPR011006">
    <property type="entry name" value="CheY-like_superfamily"/>
</dbReference>
<keyword evidence="10" id="KW-0175">Coiled coil</keyword>
<comment type="function">
    <text evidence="8">Photoreceptor which exists in two forms that are reversibly interconvertible by light: the R form that absorbs maximally in the red region of the spectrum and the FR form that absorbs maximally in the far-red region.</text>
</comment>
<keyword evidence="5" id="KW-0808">Transferase</keyword>
<dbReference type="NCBIfam" id="TIGR00229">
    <property type="entry name" value="sensory_box"/>
    <property type="match status" value="3"/>
</dbReference>
<evidence type="ECO:0000256" key="3">
    <source>
        <dbReference type="ARBA" id="ARBA00012438"/>
    </source>
</evidence>
<dbReference type="SUPFAM" id="SSF55781">
    <property type="entry name" value="GAF domain-like"/>
    <property type="match status" value="2"/>
</dbReference>
<dbReference type="InterPro" id="IPR003594">
    <property type="entry name" value="HATPase_dom"/>
</dbReference>
<dbReference type="EMBL" id="CP030118">
    <property type="protein sequence ID" value="QDL11077.1"/>
    <property type="molecule type" value="Genomic_DNA"/>
</dbReference>
<dbReference type="PRINTS" id="PR00344">
    <property type="entry name" value="BCTRLSENSOR"/>
</dbReference>
<dbReference type="EC" id="2.7.13.3" evidence="3"/>
<keyword evidence="7" id="KW-0902">Two-component regulatory system</keyword>
<dbReference type="GO" id="GO:0000155">
    <property type="term" value="F:phosphorelay sensor kinase activity"/>
    <property type="evidence" value="ECO:0007669"/>
    <property type="project" value="InterPro"/>
</dbReference>
<dbReference type="Pfam" id="PF01590">
    <property type="entry name" value="GAF"/>
    <property type="match status" value="2"/>
</dbReference>
<dbReference type="CDD" id="cd00082">
    <property type="entry name" value="HisKA"/>
    <property type="match status" value="1"/>
</dbReference>
<dbReference type="PROSITE" id="PS50109">
    <property type="entry name" value="HIS_KIN"/>
    <property type="match status" value="1"/>
</dbReference>
<dbReference type="SMART" id="SM00388">
    <property type="entry name" value="HisKA"/>
    <property type="match status" value="1"/>
</dbReference>
<comment type="catalytic activity">
    <reaction evidence="1">
        <text>ATP + protein L-histidine = ADP + protein N-phospho-L-histidine.</text>
        <dbReference type="EC" id="2.7.13.3"/>
    </reaction>
</comment>
<dbReference type="InterPro" id="IPR005467">
    <property type="entry name" value="His_kinase_dom"/>
</dbReference>
<evidence type="ECO:0000256" key="10">
    <source>
        <dbReference type="SAM" id="Coils"/>
    </source>
</evidence>
<dbReference type="CDD" id="cd00130">
    <property type="entry name" value="PAS"/>
    <property type="match status" value="3"/>
</dbReference>
<dbReference type="InterPro" id="IPR004358">
    <property type="entry name" value="Sig_transdc_His_kin-like_C"/>
</dbReference>
<proteinExistence type="inferred from homology"/>
<sequence>MTNLILVVDDDALTRLQLRTLLQQEGYQVAEAINTEQALYLYIKLQPNIVLLDALMPMMNGISCCDQLQTLAGATEIPILIMSDPNESASMETDGGAGAIDYITKPIKWQVLRQRVRRLLEAHHAIQKLQQQTEQAQSREAQLVMALEAASMITWDWDILNNKLTWPDNLKPLFGLESATYDAFIERVHPQDRDFVNRSVMQTLQEGTEYDIEFRVVWHNGMVCWIASKGVVFRDSSGVAVRMTGIGMDITKRKQSEEALEVYAKRQALVAELSQVALGGVDLTTLMDETVALVAQSLKVEYCKVLELCSDNNTLLLRAGVGWEPGLVGYATVSAGMDSQAGYTLSSQEPVIVDDLGTEERFNGPPLLHKHQVVSGLSVIIHGKERPFGVLGAHSTTQRTFSKDDIYFLQAIANMLATAIERQKVEDALRESEQRWQLALRGNNDGIWDWNVKTNQVFFSTRWKQMLGYSEHEIPNHFDEWMNRVHPDDMISVTRVIQDHFTKKTPFYISEYRIRCKNGSYKWILDRGQALWDDQGTVVRMAGSHTDITERKLADEKLQESENRFQILARATNDAVWDWDLLTNKLWWNDNVQTLFGYSTQQVKSEVSWWHEHIHPDDRNRIISDIDAVINSNQHFWSNEYRFRRVDNSYAYIFERGYVVHDNTGKSVRMIAAMIDFSERKRVQQELQRQNLRSQLFANISLKIRQSLQINEILQTSVTEVQKLLQSDRVLIFRLLPHGSGVVMQEAVVPGVPAVVGQNIHDPCFVEDYVQKYRNGRISAVTDIEQGGIEPCYIEFLKKLNVRSNLIVPILLKNQLWGLLIAHQCICPRQWTNWETELLRHLADQMGIALAQAQLLEQETRHSQELIRSNDELQQFAFVASHDLQEPLRKIKTFGDRLKATCGHALTEQGLDYLERMQNATRRMQALIEDLLTLSRVTTRGQPFVPVNLTQITKEVLSDLEVRIQQTQAYVEVGELPIIHADPLQMRQLLQNLIGNALKFCCKEEPPIVKIYNQILNQQDVVQVCQIIVEDHGIGFDEKYLDRIFNVFQRLHGRSEYEGTGIGLAICRKIVERHNGSISAQSTPGQGSKFLILLPMHPPA</sequence>
<feature type="domain" description="Histidine kinase" evidence="12">
    <location>
        <begin position="879"/>
        <end position="1098"/>
    </location>
</feature>
<dbReference type="InterPro" id="IPR013655">
    <property type="entry name" value="PAS_fold_3"/>
</dbReference>
<dbReference type="PROSITE" id="PS50113">
    <property type="entry name" value="PAC"/>
    <property type="match status" value="3"/>
</dbReference>
<feature type="modified residue" description="4-aspartylphosphate" evidence="9">
    <location>
        <position position="53"/>
    </location>
</feature>
<dbReference type="InterPro" id="IPR035965">
    <property type="entry name" value="PAS-like_dom_sf"/>
</dbReference>
<dbReference type="InterPro" id="IPR001610">
    <property type="entry name" value="PAC"/>
</dbReference>
<evidence type="ECO:0000256" key="1">
    <source>
        <dbReference type="ARBA" id="ARBA00000085"/>
    </source>
</evidence>
<keyword evidence="4 9" id="KW-0597">Phosphoprotein</keyword>
<dbReference type="SUPFAM" id="SSF55785">
    <property type="entry name" value="PYP-like sensor domain (PAS domain)"/>
    <property type="match status" value="3"/>
</dbReference>
<dbReference type="Pfam" id="PF02518">
    <property type="entry name" value="HATPase_c"/>
    <property type="match status" value="1"/>
</dbReference>
<dbReference type="Gene3D" id="3.30.450.40">
    <property type="match status" value="2"/>
</dbReference>
<dbReference type="Pfam" id="PF00512">
    <property type="entry name" value="HisKA"/>
    <property type="match status" value="1"/>
</dbReference>
<dbReference type="PANTHER" id="PTHR43304:SF1">
    <property type="entry name" value="PAC DOMAIN-CONTAINING PROTEIN"/>
    <property type="match status" value="1"/>
</dbReference>
<dbReference type="KEGG" id="bsen:DP114_27100"/>
<dbReference type="SMART" id="SM00387">
    <property type="entry name" value="HATPase_c"/>
    <property type="match status" value="1"/>
</dbReference>
<dbReference type="SMART" id="SM00448">
    <property type="entry name" value="REC"/>
    <property type="match status" value="1"/>
</dbReference>
<evidence type="ECO:0000259" key="13">
    <source>
        <dbReference type="PROSITE" id="PS50110"/>
    </source>
</evidence>
<evidence type="ECO:0000313" key="17">
    <source>
        <dbReference type="Proteomes" id="UP000503129"/>
    </source>
</evidence>
<dbReference type="InterPro" id="IPR003661">
    <property type="entry name" value="HisK_dim/P_dom"/>
</dbReference>
<feature type="domain" description="PAS" evidence="14">
    <location>
        <begin position="561"/>
        <end position="633"/>
    </location>
</feature>
<keyword evidence="6 16" id="KW-0418">Kinase</keyword>
<dbReference type="InterPro" id="IPR000700">
    <property type="entry name" value="PAS-assoc_C"/>
</dbReference>
<evidence type="ECO:0000256" key="9">
    <source>
        <dbReference type="PROSITE-ProRule" id="PRU00169"/>
    </source>
</evidence>
<dbReference type="AlphaFoldDB" id="A0A856MP64"/>
<dbReference type="Pfam" id="PF08447">
    <property type="entry name" value="PAS_3"/>
    <property type="match status" value="3"/>
</dbReference>
<protein>
    <recommendedName>
        <fullName evidence="3">histidine kinase</fullName>
        <ecNumber evidence="3">2.7.13.3</ecNumber>
    </recommendedName>
</protein>
<name>A0A856MP64_9CYAN</name>
<keyword evidence="17" id="KW-1185">Reference proteome</keyword>
<dbReference type="Gene3D" id="2.10.70.100">
    <property type="match status" value="1"/>
</dbReference>
<accession>A0A856MP64</accession>
<dbReference type="Gene3D" id="1.10.287.130">
    <property type="match status" value="1"/>
</dbReference>
<dbReference type="SUPFAM" id="SSF55874">
    <property type="entry name" value="ATPase domain of HSP90 chaperone/DNA topoisomerase II/histidine kinase"/>
    <property type="match status" value="1"/>
</dbReference>
<evidence type="ECO:0000259" key="12">
    <source>
        <dbReference type="PROSITE" id="PS50109"/>
    </source>
</evidence>
<evidence type="ECO:0000259" key="15">
    <source>
        <dbReference type="PROSITE" id="PS50113"/>
    </source>
</evidence>
<dbReference type="InterPro" id="IPR036890">
    <property type="entry name" value="HATPase_C_sf"/>
</dbReference>
<dbReference type="InterPro" id="IPR036097">
    <property type="entry name" value="HisK_dim/P_sf"/>
</dbReference>
<dbReference type="SUPFAM" id="SSF47384">
    <property type="entry name" value="Homodimeric domain of signal transducing histidine kinase"/>
    <property type="match status" value="1"/>
</dbReference>
<organism evidence="16 17">
    <name type="scientific">Brasilonema sennae CENA114</name>
    <dbReference type="NCBI Taxonomy" id="415709"/>
    <lineage>
        <taxon>Bacteria</taxon>
        <taxon>Bacillati</taxon>
        <taxon>Cyanobacteriota</taxon>
        <taxon>Cyanophyceae</taxon>
        <taxon>Nostocales</taxon>
        <taxon>Scytonemataceae</taxon>
        <taxon>Brasilonema</taxon>
        <taxon>Bromeliae group (in: Brasilonema)</taxon>
    </lineage>
</organism>
<evidence type="ECO:0000256" key="6">
    <source>
        <dbReference type="ARBA" id="ARBA00022777"/>
    </source>
</evidence>
<dbReference type="InterPro" id="IPR016132">
    <property type="entry name" value="Phyto_chromo_attachment"/>
</dbReference>
<feature type="domain" description="PAC" evidence="15">
    <location>
        <begin position="210"/>
        <end position="262"/>
    </location>
</feature>
<comment type="similarity">
    <text evidence="2">In the N-terminal section; belongs to the phytochrome family.</text>
</comment>
<dbReference type="PROSITE" id="PS50046">
    <property type="entry name" value="PHYTOCHROME_2"/>
    <property type="match status" value="1"/>
</dbReference>
<evidence type="ECO:0000256" key="2">
    <source>
        <dbReference type="ARBA" id="ARBA00006402"/>
    </source>
</evidence>
<feature type="domain" description="PAS" evidence="14">
    <location>
        <begin position="432"/>
        <end position="504"/>
    </location>
</feature>
<feature type="coiled-coil region" evidence="10">
    <location>
        <begin position="119"/>
        <end position="146"/>
    </location>
</feature>
<dbReference type="PROSITE" id="PS50112">
    <property type="entry name" value="PAS"/>
    <property type="match status" value="2"/>
</dbReference>